<dbReference type="EC" id="2.3.1.241" evidence="7"/>
<dbReference type="GO" id="GO:0005886">
    <property type="term" value="C:plasma membrane"/>
    <property type="evidence" value="ECO:0007669"/>
    <property type="project" value="UniProtKB-SubCell"/>
</dbReference>
<dbReference type="AlphaFoldDB" id="A0A839N3C9"/>
<keyword evidence="8" id="KW-1185">Reference proteome</keyword>
<dbReference type="Pfam" id="PF03279">
    <property type="entry name" value="Lip_A_acyltrans"/>
    <property type="match status" value="1"/>
</dbReference>
<comment type="subcellular location">
    <subcellularLocation>
        <location evidence="1">Cell inner membrane</location>
    </subcellularLocation>
</comment>
<dbReference type="GO" id="GO:0009247">
    <property type="term" value="P:glycolipid biosynthetic process"/>
    <property type="evidence" value="ECO:0007669"/>
    <property type="project" value="UniProtKB-ARBA"/>
</dbReference>
<dbReference type="InterPro" id="IPR004960">
    <property type="entry name" value="LipA_acyltrans"/>
</dbReference>
<dbReference type="NCBIfam" id="NF005919">
    <property type="entry name" value="PRK07920.1"/>
    <property type="match status" value="1"/>
</dbReference>
<evidence type="ECO:0000256" key="5">
    <source>
        <dbReference type="ARBA" id="ARBA00023136"/>
    </source>
</evidence>
<dbReference type="PANTHER" id="PTHR30606:SF10">
    <property type="entry name" value="PHOSPHATIDYLINOSITOL MANNOSIDE ACYLTRANSFERASE"/>
    <property type="match status" value="1"/>
</dbReference>
<comment type="caution">
    <text evidence="7">The sequence shown here is derived from an EMBL/GenBank/DDBJ whole genome shotgun (WGS) entry which is preliminary data.</text>
</comment>
<protein>
    <submittedName>
        <fullName evidence="7">KDO2-lipid IV(A) lauroyltransferase</fullName>
        <ecNumber evidence="7">2.3.1.241</ecNumber>
    </submittedName>
</protein>
<keyword evidence="2" id="KW-1003">Cell membrane</keyword>
<dbReference type="Proteomes" id="UP000559182">
    <property type="component" value="Unassembled WGS sequence"/>
</dbReference>
<gene>
    <name evidence="7" type="ORF">FHU39_001801</name>
</gene>
<evidence type="ECO:0000256" key="1">
    <source>
        <dbReference type="ARBA" id="ARBA00004533"/>
    </source>
</evidence>
<accession>A0A839N3C9</accession>
<proteinExistence type="predicted"/>
<evidence type="ECO:0000256" key="6">
    <source>
        <dbReference type="ARBA" id="ARBA00023315"/>
    </source>
</evidence>
<evidence type="ECO:0000313" key="8">
    <source>
        <dbReference type="Proteomes" id="UP000559182"/>
    </source>
</evidence>
<sequence>MTLRERAEGFAYRAAWRLVCRMPERLAYGAFDQVAHLMYRRGGRSVEQLRTNYATVRPELSVAELDQLVLEGLSSYLRYWCDAFRLPRETPDTLVERIRLTGHSAEAQAVLDRGEPLILFLGHLGNWDHCGAWATHHFAPVTTVAERLKPESVFDAFVEFRESLGMRILPLTGGDNVYPQLRQAISAGGFVPLLADRDLSRTGVEVDLCGHRSRAAIGPALLSMQTGAALFPLAVTYEPIPGRAAHRVVARFGPRVTASGVGSVRAQVGEMTQQCMDSLGETIRERTQDWHMMQRVFLTGSDSSRVAQ</sequence>
<dbReference type="CDD" id="cd07984">
    <property type="entry name" value="LPLAT_LABLAT-like"/>
    <property type="match status" value="1"/>
</dbReference>
<evidence type="ECO:0000256" key="3">
    <source>
        <dbReference type="ARBA" id="ARBA00022519"/>
    </source>
</evidence>
<dbReference type="GO" id="GO:0008913">
    <property type="term" value="F:Kdo2-lipid IVA acyltransferase activity"/>
    <property type="evidence" value="ECO:0007669"/>
    <property type="project" value="UniProtKB-EC"/>
</dbReference>
<dbReference type="RefSeq" id="WP_183320031.1">
    <property type="nucleotide sequence ID" value="NZ_JACHVQ010000001.1"/>
</dbReference>
<keyword evidence="4 7" id="KW-0808">Transferase</keyword>
<keyword evidence="6 7" id="KW-0012">Acyltransferase</keyword>
<evidence type="ECO:0000313" key="7">
    <source>
        <dbReference type="EMBL" id="MBB2891817.1"/>
    </source>
</evidence>
<dbReference type="EMBL" id="JACHVQ010000001">
    <property type="protein sequence ID" value="MBB2891817.1"/>
    <property type="molecule type" value="Genomic_DNA"/>
</dbReference>
<evidence type="ECO:0000256" key="4">
    <source>
        <dbReference type="ARBA" id="ARBA00022679"/>
    </source>
</evidence>
<dbReference type="PANTHER" id="PTHR30606">
    <property type="entry name" value="LIPID A BIOSYNTHESIS LAUROYL ACYLTRANSFERASE"/>
    <property type="match status" value="1"/>
</dbReference>
<reference evidence="7 8" key="1">
    <citation type="submission" date="2020-08" db="EMBL/GenBank/DDBJ databases">
        <title>Sequencing the genomes of 1000 actinobacteria strains.</title>
        <authorList>
            <person name="Klenk H.-P."/>
        </authorList>
    </citation>
    <scope>NUCLEOTIDE SEQUENCE [LARGE SCALE GENOMIC DNA]</scope>
    <source>
        <strain evidence="7 8">DSM 105369</strain>
    </source>
</reference>
<evidence type="ECO:0000256" key="2">
    <source>
        <dbReference type="ARBA" id="ARBA00022475"/>
    </source>
</evidence>
<organism evidence="7 8">
    <name type="scientific">Flexivirga oryzae</name>
    <dbReference type="NCBI Taxonomy" id="1794944"/>
    <lineage>
        <taxon>Bacteria</taxon>
        <taxon>Bacillati</taxon>
        <taxon>Actinomycetota</taxon>
        <taxon>Actinomycetes</taxon>
        <taxon>Micrococcales</taxon>
        <taxon>Dermacoccaceae</taxon>
        <taxon>Flexivirga</taxon>
    </lineage>
</organism>
<keyword evidence="5" id="KW-0472">Membrane</keyword>
<keyword evidence="3" id="KW-0997">Cell inner membrane</keyword>
<name>A0A839N3C9_9MICO</name>